<feature type="active site" evidence="6">
    <location>
        <position position="151"/>
    </location>
</feature>
<dbReference type="InterPro" id="IPR000673">
    <property type="entry name" value="Sig_transdc_resp-reg_Me-estase"/>
</dbReference>
<dbReference type="PIRSF" id="PIRSF000876">
    <property type="entry name" value="RR_chemtxs_CheB"/>
    <property type="match status" value="1"/>
</dbReference>
<evidence type="ECO:0000259" key="9">
    <source>
        <dbReference type="PROSITE" id="PS50122"/>
    </source>
</evidence>
<feature type="domain" description="CheB-type methylesterase" evidence="9">
    <location>
        <begin position="139"/>
        <end position="332"/>
    </location>
</feature>
<dbReference type="InterPro" id="IPR035909">
    <property type="entry name" value="CheB_C"/>
</dbReference>
<dbReference type="Pfam" id="PF00072">
    <property type="entry name" value="Response_reg"/>
    <property type="match status" value="1"/>
</dbReference>
<evidence type="ECO:0000256" key="7">
    <source>
        <dbReference type="PROSITE-ProRule" id="PRU00169"/>
    </source>
</evidence>
<evidence type="ECO:0000256" key="1">
    <source>
        <dbReference type="ARBA" id="ARBA00022490"/>
    </source>
</evidence>
<evidence type="ECO:0000313" key="11">
    <source>
        <dbReference type="Proteomes" id="UP000199214"/>
    </source>
</evidence>
<reference evidence="11" key="1">
    <citation type="submission" date="2016-10" db="EMBL/GenBank/DDBJ databases">
        <authorList>
            <person name="Varghese N."/>
            <person name="Submissions S."/>
        </authorList>
    </citation>
    <scope>NUCLEOTIDE SEQUENCE [LARGE SCALE GENOMIC DNA]</scope>
    <source>
        <strain evidence="11">JS21-1</strain>
    </source>
</reference>
<proteinExistence type="predicted"/>
<evidence type="ECO:0000256" key="2">
    <source>
        <dbReference type="ARBA" id="ARBA00022500"/>
    </source>
</evidence>
<dbReference type="Gene3D" id="3.40.50.2300">
    <property type="match status" value="1"/>
</dbReference>
<dbReference type="Gene3D" id="3.40.50.180">
    <property type="entry name" value="Methylesterase CheB, C-terminal domain"/>
    <property type="match status" value="1"/>
</dbReference>
<feature type="modified residue" description="4-aspartylphosphate" evidence="7">
    <location>
        <position position="50"/>
    </location>
</feature>
<dbReference type="CDD" id="cd17541">
    <property type="entry name" value="REC_CheB-like"/>
    <property type="match status" value="1"/>
</dbReference>
<accession>A0A1H7IC30</accession>
<feature type="active site" evidence="6">
    <location>
        <position position="178"/>
    </location>
</feature>
<dbReference type="InterPro" id="IPR001789">
    <property type="entry name" value="Sig_transdc_resp-reg_receiver"/>
</dbReference>
<evidence type="ECO:0000256" key="3">
    <source>
        <dbReference type="ARBA" id="ARBA00022801"/>
    </source>
</evidence>
<dbReference type="CDD" id="cd16432">
    <property type="entry name" value="CheB_Rec"/>
    <property type="match status" value="1"/>
</dbReference>
<feature type="domain" description="Response regulatory" evidence="8">
    <location>
        <begin position="1"/>
        <end position="117"/>
    </location>
</feature>
<dbReference type="Proteomes" id="UP000199214">
    <property type="component" value="Unassembled WGS sequence"/>
</dbReference>
<dbReference type="SUPFAM" id="SSF52738">
    <property type="entry name" value="Methylesterase CheB, C-terminal domain"/>
    <property type="match status" value="1"/>
</dbReference>
<evidence type="ECO:0000256" key="6">
    <source>
        <dbReference type="PROSITE-ProRule" id="PRU00050"/>
    </source>
</evidence>
<dbReference type="GO" id="GO:0008984">
    <property type="term" value="F:protein-glutamate methylesterase activity"/>
    <property type="evidence" value="ECO:0007669"/>
    <property type="project" value="UniProtKB-EC"/>
</dbReference>
<evidence type="ECO:0000256" key="4">
    <source>
        <dbReference type="ARBA" id="ARBA00039140"/>
    </source>
</evidence>
<evidence type="ECO:0000256" key="5">
    <source>
        <dbReference type="ARBA" id="ARBA00048267"/>
    </source>
</evidence>
<dbReference type="GO" id="GO:0006935">
    <property type="term" value="P:chemotaxis"/>
    <property type="evidence" value="ECO:0007669"/>
    <property type="project" value="UniProtKB-UniRule"/>
</dbReference>
<dbReference type="PANTHER" id="PTHR42872:SF6">
    <property type="entry name" value="PROTEIN-GLUTAMATE METHYLESTERASE_PROTEIN-GLUTAMINE GLUTAMINASE"/>
    <property type="match status" value="1"/>
</dbReference>
<keyword evidence="3 6" id="KW-0378">Hydrolase</keyword>
<dbReference type="Pfam" id="PF01339">
    <property type="entry name" value="CheB_methylest"/>
    <property type="match status" value="1"/>
</dbReference>
<keyword evidence="11" id="KW-1185">Reference proteome</keyword>
<dbReference type="SUPFAM" id="SSF52172">
    <property type="entry name" value="CheY-like"/>
    <property type="match status" value="1"/>
</dbReference>
<dbReference type="EMBL" id="FNZZ01000001">
    <property type="protein sequence ID" value="SEK60123.1"/>
    <property type="molecule type" value="Genomic_DNA"/>
</dbReference>
<dbReference type="InterPro" id="IPR011006">
    <property type="entry name" value="CheY-like_superfamily"/>
</dbReference>
<dbReference type="PROSITE" id="PS50122">
    <property type="entry name" value="CHEB"/>
    <property type="match status" value="1"/>
</dbReference>
<keyword evidence="7" id="KW-0597">Phosphoprotein</keyword>
<dbReference type="AlphaFoldDB" id="A0A1H7IC30"/>
<evidence type="ECO:0000313" key="10">
    <source>
        <dbReference type="EMBL" id="SEK60123.1"/>
    </source>
</evidence>
<dbReference type="RefSeq" id="WP_245708256.1">
    <property type="nucleotide sequence ID" value="NZ_FNZZ01000001.1"/>
</dbReference>
<dbReference type="PANTHER" id="PTHR42872">
    <property type="entry name" value="PROTEIN-GLUTAMATE METHYLESTERASE/PROTEIN-GLUTAMINE GLUTAMINASE"/>
    <property type="match status" value="1"/>
</dbReference>
<name>A0A1H7IC30_9SPHN</name>
<feature type="active site" evidence="6">
    <location>
        <position position="275"/>
    </location>
</feature>
<organism evidence="10 11">
    <name type="scientific">Sphingomonas palmae</name>
    <dbReference type="NCBI Taxonomy" id="1855283"/>
    <lineage>
        <taxon>Bacteria</taxon>
        <taxon>Pseudomonadati</taxon>
        <taxon>Pseudomonadota</taxon>
        <taxon>Alphaproteobacteria</taxon>
        <taxon>Sphingomonadales</taxon>
        <taxon>Sphingomonadaceae</taxon>
        <taxon>Sphingomonas</taxon>
    </lineage>
</organism>
<gene>
    <name evidence="10" type="ORF">SAMN05216382_0734</name>
</gene>
<dbReference type="STRING" id="1855283.SAMN05216382_0734"/>
<dbReference type="InterPro" id="IPR008248">
    <property type="entry name" value="CheB-like"/>
</dbReference>
<sequence length="332" mass="33695">MIVDDSAVARAALSRTIVESGRYSMVGACASASAALVRLRETSVDLILLDIEMPRTSGLAALPDLLHASRGAKVLIVSGSATAGAAHAIEALALGAADTLVKPAAAMGSRFGDMLLAKLDDLTATENAPIPASGALPRPAFPFDVVAIGASTGGIHALTSVLRAIPPAMQRPIVVTQHLPSSFSTFFAAQISAVSGRACAVARECTRLVPGEVVVAPGDAHVVAKSLGDGTAALRLSRDAAATGNLPAVDPMFATLAGVYRERLLAVVLSGMGRDGLEGARQVREAGGTVVVQDRTSSVVWGMPGTVAREGLAHAVLSPEQIAAFIAANGRS</sequence>
<dbReference type="GO" id="GO:0000156">
    <property type="term" value="F:phosphorelay response regulator activity"/>
    <property type="evidence" value="ECO:0007669"/>
    <property type="project" value="InterPro"/>
</dbReference>
<dbReference type="GO" id="GO:0005737">
    <property type="term" value="C:cytoplasm"/>
    <property type="evidence" value="ECO:0007669"/>
    <property type="project" value="InterPro"/>
</dbReference>
<dbReference type="EC" id="3.1.1.61" evidence="4"/>
<dbReference type="SMART" id="SM00448">
    <property type="entry name" value="REC"/>
    <property type="match status" value="1"/>
</dbReference>
<evidence type="ECO:0000259" key="8">
    <source>
        <dbReference type="PROSITE" id="PS50110"/>
    </source>
</evidence>
<keyword evidence="2 6" id="KW-0145">Chemotaxis</keyword>
<dbReference type="PROSITE" id="PS50110">
    <property type="entry name" value="RESPONSE_REGULATORY"/>
    <property type="match status" value="1"/>
</dbReference>
<protein>
    <recommendedName>
        <fullName evidence="4">protein-glutamate methylesterase</fullName>
        <ecNumber evidence="4">3.1.1.61</ecNumber>
    </recommendedName>
</protein>
<comment type="catalytic activity">
    <reaction evidence="5">
        <text>[protein]-L-glutamate 5-O-methyl ester + H2O = L-glutamyl-[protein] + methanol + H(+)</text>
        <dbReference type="Rhea" id="RHEA:23236"/>
        <dbReference type="Rhea" id="RHEA-COMP:10208"/>
        <dbReference type="Rhea" id="RHEA-COMP:10311"/>
        <dbReference type="ChEBI" id="CHEBI:15377"/>
        <dbReference type="ChEBI" id="CHEBI:15378"/>
        <dbReference type="ChEBI" id="CHEBI:17790"/>
        <dbReference type="ChEBI" id="CHEBI:29973"/>
        <dbReference type="ChEBI" id="CHEBI:82795"/>
        <dbReference type="EC" id="3.1.1.61"/>
    </reaction>
</comment>
<keyword evidence="1" id="KW-0963">Cytoplasm</keyword>